<evidence type="ECO:0000259" key="1">
    <source>
        <dbReference type="Pfam" id="PF09994"/>
    </source>
</evidence>
<dbReference type="EMBL" id="QWEY01000001">
    <property type="protein sequence ID" value="RGP39331.1"/>
    <property type="molecule type" value="Genomic_DNA"/>
</dbReference>
<organism evidence="2 3">
    <name type="scientific">Pseudotabrizicola alkalilacus</name>
    <dbReference type="NCBI Taxonomy" id="2305252"/>
    <lineage>
        <taxon>Bacteria</taxon>
        <taxon>Pseudomonadati</taxon>
        <taxon>Pseudomonadota</taxon>
        <taxon>Alphaproteobacteria</taxon>
        <taxon>Rhodobacterales</taxon>
        <taxon>Paracoccaceae</taxon>
        <taxon>Pseudotabrizicola</taxon>
    </lineage>
</organism>
<dbReference type="InterPro" id="IPR029058">
    <property type="entry name" value="AB_hydrolase_fold"/>
</dbReference>
<protein>
    <submittedName>
        <fullName evidence="2">DUF2235 domain-containing protein</fullName>
    </submittedName>
</protein>
<dbReference type="Proteomes" id="UP000284547">
    <property type="component" value="Unassembled WGS sequence"/>
</dbReference>
<sequence length="320" mass="36193">MSSLLPGLETNAGLAFAVLSEQTPGQRRRLYYEPGLQWEGWRNLGTVAQGRGINRQIRRAYGWLASQYRPGDRIYLLGYSRGAFAVRSLAGVIDRVGLLRHDQATERNVRLAYRHYMTGPDSRAAQVFALQTCHIEAPIEMVGVWDTVKALGLRLPLLWMLTDGRHAFHNHHLGASIRHGFHALALHETRAVFDPVLWDCPDGWEGNIEQVWFAGAHADVGGQVGLLEAARPLANIPLVWMLDRAEACGLALPVGWRERFPCDPQAPMVGTWRSWGKLFLLRRRRVVGRDRSEKLHPSVGDRKPDGSRFGDMMQRARVWR</sequence>
<dbReference type="Pfam" id="PF09994">
    <property type="entry name" value="T6SS_Tle1-like_cat"/>
    <property type="match status" value="1"/>
</dbReference>
<accession>A0A411Z8F7</accession>
<keyword evidence="3" id="KW-1185">Reference proteome</keyword>
<reference evidence="2 3" key="1">
    <citation type="submission" date="2018-08" db="EMBL/GenBank/DDBJ databases">
        <title>Flavobacterium tibetense sp. nov., isolated from a wetland YonghuCo on Tibetan Plateau.</title>
        <authorList>
            <person name="Phurbu D."/>
            <person name="Lu H."/>
            <person name="Xing P."/>
        </authorList>
    </citation>
    <scope>NUCLEOTIDE SEQUENCE [LARGE SCALE GENOMIC DNA]</scope>
    <source>
        <strain evidence="2 3">DJC</strain>
    </source>
</reference>
<dbReference type="SUPFAM" id="SSF53474">
    <property type="entry name" value="alpha/beta-Hydrolases"/>
    <property type="match status" value="1"/>
</dbReference>
<dbReference type="AlphaFoldDB" id="A0A411Z8F7"/>
<proteinExistence type="predicted"/>
<dbReference type="PANTHER" id="PTHR33840">
    <property type="match status" value="1"/>
</dbReference>
<comment type="caution">
    <text evidence="2">The sequence shown here is derived from an EMBL/GenBank/DDBJ whole genome shotgun (WGS) entry which is preliminary data.</text>
</comment>
<evidence type="ECO:0000313" key="2">
    <source>
        <dbReference type="EMBL" id="RGP39331.1"/>
    </source>
</evidence>
<gene>
    <name evidence="2" type="ORF">D1012_03510</name>
</gene>
<dbReference type="OrthoDB" id="4378831at2"/>
<dbReference type="InterPro" id="IPR018712">
    <property type="entry name" value="Tle1-like_cat"/>
</dbReference>
<feature type="domain" description="T6SS Phospholipase effector Tle1-like catalytic" evidence="1">
    <location>
        <begin position="16"/>
        <end position="243"/>
    </location>
</feature>
<dbReference type="PANTHER" id="PTHR33840:SF1">
    <property type="entry name" value="TLE1 PHOSPHOLIPASE DOMAIN-CONTAINING PROTEIN"/>
    <property type="match status" value="1"/>
</dbReference>
<name>A0A411Z8F7_9RHOB</name>
<evidence type="ECO:0000313" key="3">
    <source>
        <dbReference type="Proteomes" id="UP000284547"/>
    </source>
</evidence>